<dbReference type="Gene3D" id="3.40.50.11260">
    <property type="match status" value="1"/>
</dbReference>
<dbReference type="CDD" id="cd16927">
    <property type="entry name" value="HATPase_Hsp90-like"/>
    <property type="match status" value="1"/>
</dbReference>
<dbReference type="PIRSF" id="PIRSF002583">
    <property type="entry name" value="Hsp90"/>
    <property type="match status" value="1"/>
</dbReference>
<dbReference type="NCBIfam" id="NF003555">
    <property type="entry name" value="PRK05218.1"/>
    <property type="match status" value="1"/>
</dbReference>
<feature type="binding site" evidence="9">
    <location>
        <position position="100"/>
    </location>
    <ligand>
        <name>ATP</name>
        <dbReference type="ChEBI" id="CHEBI:30616"/>
    </ligand>
</feature>
<feature type="compositionally biased region" description="Acidic residues" evidence="10">
    <location>
        <begin position="679"/>
        <end position="697"/>
    </location>
</feature>
<proteinExistence type="evidence at transcript level"/>
<evidence type="ECO:0000256" key="8">
    <source>
        <dbReference type="ARBA" id="ARBA00023186"/>
    </source>
</evidence>
<dbReference type="Gene3D" id="3.30.230.80">
    <property type="match status" value="1"/>
</dbReference>
<comment type="similarity">
    <text evidence="2">Belongs to the heat shock protein 90 family.</text>
</comment>
<feature type="binding site" evidence="9">
    <location>
        <begin position="121"/>
        <end position="126"/>
    </location>
    <ligand>
        <name>ATP</name>
        <dbReference type="ChEBI" id="CHEBI:30616"/>
    </ligand>
</feature>
<feature type="compositionally biased region" description="Basic and acidic residues" evidence="10">
    <location>
        <begin position="226"/>
        <end position="238"/>
    </location>
</feature>
<evidence type="ECO:0000256" key="4">
    <source>
        <dbReference type="ARBA" id="ARBA00022490"/>
    </source>
</evidence>
<evidence type="ECO:0000313" key="12">
    <source>
        <dbReference type="EMBL" id="AGT28483.1"/>
    </source>
</evidence>
<dbReference type="InterPro" id="IPR037196">
    <property type="entry name" value="HSP90_C"/>
</dbReference>
<protein>
    <recommendedName>
        <fullName evidence="3">Heat shock protein 83</fullName>
    </recommendedName>
</protein>
<feature type="binding site" evidence="9">
    <location>
        <position position="376"/>
    </location>
    <ligand>
        <name>ATP</name>
        <dbReference type="ChEBI" id="CHEBI:30616"/>
    </ligand>
</feature>
<dbReference type="Gene3D" id="1.20.120.790">
    <property type="entry name" value="Heat shock protein 90, C-terminal domain"/>
    <property type="match status" value="1"/>
</dbReference>
<evidence type="ECO:0000256" key="2">
    <source>
        <dbReference type="ARBA" id="ARBA00008239"/>
    </source>
</evidence>
<dbReference type="SUPFAM" id="SSF110942">
    <property type="entry name" value="HSP90 C-terminal domain"/>
    <property type="match status" value="1"/>
</dbReference>
<dbReference type="PANTHER" id="PTHR11528">
    <property type="entry name" value="HEAT SHOCK PROTEIN 90 FAMILY MEMBER"/>
    <property type="match status" value="1"/>
</dbReference>
<dbReference type="GO" id="GO:0051082">
    <property type="term" value="F:unfolded protein binding"/>
    <property type="evidence" value="ECO:0007669"/>
    <property type="project" value="InterPro"/>
</dbReference>
<dbReference type="AlphaFoldDB" id="V9P372"/>
<keyword evidence="6 9" id="KW-0067">ATP-binding</keyword>
<reference evidence="12" key="1">
    <citation type="submission" date="2012-09" db="EMBL/GenBank/DDBJ databases">
        <title>cDNA information of Pseudodiaptomus annandalei under Ni stress.</title>
        <authorList>
            <person name="Jiang J.-L."/>
            <person name="Mao M.-G."/>
            <person name="Wang G.-Z."/>
            <person name="Li S.-J."/>
        </authorList>
    </citation>
    <scope>NUCLEOTIDE SEQUENCE</scope>
</reference>
<evidence type="ECO:0000256" key="10">
    <source>
        <dbReference type="SAM" id="MobiDB-lite"/>
    </source>
</evidence>
<evidence type="ECO:0000256" key="7">
    <source>
        <dbReference type="ARBA" id="ARBA00023016"/>
    </source>
</evidence>
<feature type="binding site" evidence="9">
    <location>
        <position position="39"/>
    </location>
    <ligand>
        <name>ATP</name>
        <dbReference type="ChEBI" id="CHEBI:30616"/>
    </ligand>
</feature>
<dbReference type="HAMAP" id="MF_00505">
    <property type="entry name" value="HSP90"/>
    <property type="match status" value="1"/>
</dbReference>
<feature type="binding site" evidence="9">
    <location>
        <position position="172"/>
    </location>
    <ligand>
        <name>ATP</name>
        <dbReference type="ChEBI" id="CHEBI:30616"/>
    </ligand>
</feature>
<comment type="subcellular location">
    <subcellularLocation>
        <location evidence="1">Cytoplasm</location>
    </subcellularLocation>
</comment>
<keyword evidence="5 9" id="KW-0547">Nucleotide-binding</keyword>
<dbReference type="PRINTS" id="PR00775">
    <property type="entry name" value="HEATSHOCK90"/>
</dbReference>
<dbReference type="FunFam" id="3.30.565.10:FF:000001">
    <property type="entry name" value="Heat shock protein HSP 90-alpha"/>
    <property type="match status" value="1"/>
</dbReference>
<feature type="binding site" evidence="9">
    <location>
        <position position="81"/>
    </location>
    <ligand>
        <name>ATP</name>
        <dbReference type="ChEBI" id="CHEBI:30616"/>
    </ligand>
</feature>
<dbReference type="GO" id="GO:0005737">
    <property type="term" value="C:cytoplasm"/>
    <property type="evidence" value="ECO:0007669"/>
    <property type="project" value="UniProtKB-SubCell"/>
</dbReference>
<dbReference type="Pfam" id="PF00183">
    <property type="entry name" value="HSP90"/>
    <property type="match status" value="1"/>
</dbReference>
<dbReference type="FunFam" id="3.30.230.80:FF:000001">
    <property type="entry name" value="Heat shock protein 90 alpha"/>
    <property type="match status" value="1"/>
</dbReference>
<evidence type="ECO:0000259" key="11">
    <source>
        <dbReference type="SMART" id="SM00387"/>
    </source>
</evidence>
<dbReference type="InterPro" id="IPR036890">
    <property type="entry name" value="HATPase_C_sf"/>
</dbReference>
<dbReference type="InterPro" id="IPR020568">
    <property type="entry name" value="Ribosomal_Su5_D2-typ_SF"/>
</dbReference>
<evidence type="ECO:0000256" key="1">
    <source>
        <dbReference type="ARBA" id="ARBA00004496"/>
    </source>
</evidence>
<organism evidence="12">
    <name type="scientific">Pseudodiaptomus annandalei</name>
    <dbReference type="NCBI Taxonomy" id="298510"/>
    <lineage>
        <taxon>Eukaryota</taxon>
        <taxon>Metazoa</taxon>
        <taxon>Ecdysozoa</taxon>
        <taxon>Arthropoda</taxon>
        <taxon>Crustacea</taxon>
        <taxon>Multicrustacea</taxon>
        <taxon>Hexanauplia</taxon>
        <taxon>Copepoda</taxon>
        <taxon>Calanoida</taxon>
        <taxon>Pseudodiaptomidae</taxon>
        <taxon>Pseudodiaptomus</taxon>
    </lineage>
</organism>
<evidence type="ECO:0000256" key="9">
    <source>
        <dbReference type="PIRSR" id="PIRSR002583-1"/>
    </source>
</evidence>
<dbReference type="InterPro" id="IPR001404">
    <property type="entry name" value="Hsp90_fam"/>
</dbReference>
<accession>V9P372</accession>
<dbReference type="FunFam" id="1.20.120.790:FF:000001">
    <property type="entry name" value="Heat shock protein 90 alpha"/>
    <property type="match status" value="1"/>
</dbReference>
<dbReference type="GO" id="GO:0005524">
    <property type="term" value="F:ATP binding"/>
    <property type="evidence" value="ECO:0007669"/>
    <property type="project" value="UniProtKB-KW"/>
</dbReference>
<sequence length="706" mass="81105">MADEVETFAFQAEIAQLMSLIINTFYSNKEIFLRELISNSSDALDKIRYESLTDASKLDANKDLYIKIVPDVENKTLTIIDSGIGMTKADMINNLGTIAKSGTKAFMEALQAGADISMIGQFGVGFYSAYLVADRVTVTSKHNDDEQYTWESSAGGSFTIRLDSGENIGRGTKITLYMKEDMTEYLEEKKVKEVVKKHSQFIGYPIKLLVHKEREKEVSDDEAEVEEPKEGEEPKIEDVGEDADAEKTTEKKKKKIKEKYSEDEELNKTKPIWTRSPDDIANEEYGEFYKSLTNDWEDHLAVKHFSVEGQLEFRALLFIPKRAPFDLFENKKQKNNIKLYVRRVFIMDNCEEIIPEYLNFIKGVVDSEDLPLNISREMLQQNKILKVIRKNLVKRVMELIEEVCEDKDNYKKFYEQFSKNIKLGIHEDSTNRKKLASYLRYYTSASGDEYCSFGDYVSRMKENQKDIYYITGESKEVVAASAFVERLKKRGFEVVYMTEPIDEYVVQQLKEYDGKNLVSVTREGLELPEDEEEKKKREDDKAKFEPLCKVMKDILDKKVEKVVVPNRLVSSPCCIVTSQYGWTANMERIMKAQALRDTSTMGYMAAKKHLEVNPDHSIINNLRDRAEKDKNDKAVKDLVMLLFETALLSSGFSLEYPAVHAQRIHRMVKLGLGIDEEDESVEAVADEEMPPLEGDAEDASRMEEVD</sequence>
<feature type="region of interest" description="Disordered" evidence="10">
    <location>
        <begin position="215"/>
        <end position="260"/>
    </location>
</feature>
<keyword evidence="4" id="KW-0963">Cytoplasm</keyword>
<dbReference type="FunFam" id="3.40.50.11260:FF:000001">
    <property type="entry name" value="Heat shock protein 90 alpha"/>
    <property type="match status" value="1"/>
</dbReference>
<dbReference type="GO" id="GO:0140662">
    <property type="term" value="F:ATP-dependent protein folding chaperone"/>
    <property type="evidence" value="ECO:0007669"/>
    <property type="project" value="InterPro"/>
</dbReference>
<dbReference type="GO" id="GO:0016887">
    <property type="term" value="F:ATP hydrolysis activity"/>
    <property type="evidence" value="ECO:0007669"/>
    <property type="project" value="InterPro"/>
</dbReference>
<feature type="domain" description="Histidine kinase/HSP90-like ATPase" evidence="11">
    <location>
        <begin position="28"/>
        <end position="166"/>
    </location>
</feature>
<keyword evidence="7 12" id="KW-0346">Stress response</keyword>
<feature type="region of interest" description="Disordered" evidence="10">
    <location>
        <begin position="679"/>
        <end position="706"/>
    </location>
</feature>
<dbReference type="InterPro" id="IPR003594">
    <property type="entry name" value="HATPase_dom"/>
</dbReference>
<dbReference type="Gene3D" id="3.30.565.10">
    <property type="entry name" value="Histidine kinase-like ATPase, C-terminal domain"/>
    <property type="match status" value="1"/>
</dbReference>
<dbReference type="SMART" id="SM00387">
    <property type="entry name" value="HATPase_c"/>
    <property type="match status" value="1"/>
</dbReference>
<dbReference type="Pfam" id="PF13589">
    <property type="entry name" value="HATPase_c_3"/>
    <property type="match status" value="1"/>
</dbReference>
<feature type="binding site" evidence="9">
    <location>
        <position position="35"/>
    </location>
    <ligand>
        <name>ATP</name>
        <dbReference type="ChEBI" id="CHEBI:30616"/>
    </ligand>
</feature>
<name>V9P372_9MAXI</name>
<feature type="binding site" evidence="9">
    <location>
        <position position="86"/>
    </location>
    <ligand>
        <name>ATP</name>
        <dbReference type="ChEBI" id="CHEBI:30616"/>
    </ligand>
</feature>
<dbReference type="PROSITE" id="PS00298">
    <property type="entry name" value="HSP90"/>
    <property type="match status" value="1"/>
</dbReference>
<dbReference type="InterPro" id="IPR020575">
    <property type="entry name" value="Hsp90_N"/>
</dbReference>
<dbReference type="EMBL" id="JX624123">
    <property type="protein sequence ID" value="AGT28483.1"/>
    <property type="molecule type" value="mRNA"/>
</dbReference>
<dbReference type="InterPro" id="IPR019805">
    <property type="entry name" value="Heat_shock_protein_90_CS"/>
</dbReference>
<evidence type="ECO:0000256" key="6">
    <source>
        <dbReference type="ARBA" id="ARBA00022840"/>
    </source>
</evidence>
<dbReference type="SUPFAM" id="SSF55874">
    <property type="entry name" value="ATPase domain of HSP90 chaperone/DNA topoisomerase II/histidine kinase"/>
    <property type="match status" value="1"/>
</dbReference>
<evidence type="ECO:0000256" key="5">
    <source>
        <dbReference type="ARBA" id="ARBA00022741"/>
    </source>
</evidence>
<dbReference type="GO" id="GO:0101031">
    <property type="term" value="C:protein folding chaperone complex"/>
    <property type="evidence" value="ECO:0007669"/>
    <property type="project" value="UniProtKB-ARBA"/>
</dbReference>
<keyword evidence="8" id="KW-0143">Chaperone</keyword>
<feature type="binding site" evidence="9">
    <location>
        <begin position="101"/>
        <end position="102"/>
    </location>
    <ligand>
        <name>ATP</name>
        <dbReference type="ChEBI" id="CHEBI:30616"/>
    </ligand>
</feature>
<dbReference type="SUPFAM" id="SSF54211">
    <property type="entry name" value="Ribosomal protein S5 domain 2-like"/>
    <property type="match status" value="1"/>
</dbReference>
<evidence type="ECO:0000256" key="3">
    <source>
        <dbReference type="ARBA" id="ARBA00021845"/>
    </source>
</evidence>
<feature type="binding site" evidence="9">
    <location>
        <position position="94"/>
    </location>
    <ligand>
        <name>ATP</name>
        <dbReference type="ChEBI" id="CHEBI:30616"/>
    </ligand>
</feature>